<evidence type="ECO:0000313" key="2">
    <source>
        <dbReference type="Proteomes" id="UP001526143"/>
    </source>
</evidence>
<organism evidence="1 2">
    <name type="scientific">Plectonema radiosum NIES-515</name>
    <dbReference type="NCBI Taxonomy" id="2986073"/>
    <lineage>
        <taxon>Bacteria</taxon>
        <taxon>Bacillati</taxon>
        <taxon>Cyanobacteriota</taxon>
        <taxon>Cyanophyceae</taxon>
        <taxon>Oscillatoriophycideae</taxon>
        <taxon>Oscillatoriales</taxon>
        <taxon>Microcoleaceae</taxon>
        <taxon>Plectonema</taxon>
    </lineage>
</organism>
<gene>
    <name evidence="1" type="ORF">OGM63_13240</name>
</gene>
<keyword evidence="2" id="KW-1185">Reference proteome</keyword>
<protein>
    <submittedName>
        <fullName evidence="1">Uncharacterized protein</fullName>
    </submittedName>
</protein>
<dbReference type="EMBL" id="JAOWRF010000195">
    <property type="protein sequence ID" value="MCV3214465.1"/>
    <property type="molecule type" value="Genomic_DNA"/>
</dbReference>
<dbReference type="Proteomes" id="UP001526143">
    <property type="component" value="Unassembled WGS sequence"/>
</dbReference>
<proteinExistence type="predicted"/>
<comment type="caution">
    <text evidence="1">The sequence shown here is derived from an EMBL/GenBank/DDBJ whole genome shotgun (WGS) entry which is preliminary data.</text>
</comment>
<reference evidence="1 2" key="1">
    <citation type="submission" date="2022-10" db="EMBL/GenBank/DDBJ databases">
        <title>Identification of biosynthetic pathway for the production of the potent trypsin inhibitor radiosumin.</title>
        <authorList>
            <person name="Fewer D.P."/>
            <person name="Delbaje E."/>
            <person name="Ouyang X."/>
            <person name="Agostino P.D."/>
            <person name="Wahlsten M."/>
            <person name="Jokela J."/>
            <person name="Permi P."/>
            <person name="Haapaniemi E."/>
            <person name="Koistinen H."/>
        </authorList>
    </citation>
    <scope>NUCLEOTIDE SEQUENCE [LARGE SCALE GENOMIC DNA]</scope>
    <source>
        <strain evidence="1 2">NIES-515</strain>
    </source>
</reference>
<evidence type="ECO:0000313" key="1">
    <source>
        <dbReference type="EMBL" id="MCV3214465.1"/>
    </source>
</evidence>
<sequence length="104" mass="12087">MLYITQNSDRHSQTSVNLKANHPTLLRFFTKSHACFYLTELRLTYVYLFNKLLTNSYPKAFVLYFNRSTLQQFIPSLLLNISGLFYQKTVFPVSGTSLSTSFDI</sequence>
<accession>A0ABT3AZQ3</accession>
<dbReference type="RefSeq" id="WP_263746044.1">
    <property type="nucleotide sequence ID" value="NZ_JAOWRF010000195.1"/>
</dbReference>
<name>A0ABT3AZQ3_9CYAN</name>